<evidence type="ECO:0000256" key="1">
    <source>
        <dbReference type="ARBA" id="ARBA00004123"/>
    </source>
</evidence>
<evidence type="ECO:0000313" key="9">
    <source>
        <dbReference type="Proteomes" id="UP000799767"/>
    </source>
</evidence>
<comment type="subcellular location">
    <subcellularLocation>
        <location evidence="1">Nucleus</location>
    </subcellularLocation>
</comment>
<feature type="compositionally biased region" description="Low complexity" evidence="6">
    <location>
        <begin position="436"/>
        <end position="463"/>
    </location>
</feature>
<dbReference type="FunFam" id="1.10.10.10:FF:000173">
    <property type="entry name" value="Heat shock transcription factor Hsf1"/>
    <property type="match status" value="1"/>
</dbReference>
<feature type="compositionally biased region" description="Polar residues" evidence="6">
    <location>
        <begin position="464"/>
        <end position="474"/>
    </location>
</feature>
<feature type="region of interest" description="Disordered" evidence="6">
    <location>
        <begin position="428"/>
        <end position="484"/>
    </location>
</feature>
<feature type="region of interest" description="Disordered" evidence="6">
    <location>
        <begin position="264"/>
        <end position="302"/>
    </location>
</feature>
<evidence type="ECO:0000313" key="8">
    <source>
        <dbReference type="EMBL" id="KAF2484670.1"/>
    </source>
</evidence>
<proteinExistence type="inferred from homology"/>
<organism evidence="8 9">
    <name type="scientific">Neohortaea acidophila</name>
    <dbReference type="NCBI Taxonomy" id="245834"/>
    <lineage>
        <taxon>Eukaryota</taxon>
        <taxon>Fungi</taxon>
        <taxon>Dikarya</taxon>
        <taxon>Ascomycota</taxon>
        <taxon>Pezizomycotina</taxon>
        <taxon>Dothideomycetes</taxon>
        <taxon>Dothideomycetidae</taxon>
        <taxon>Mycosphaerellales</taxon>
        <taxon>Teratosphaeriaceae</taxon>
        <taxon>Neohortaea</taxon>
    </lineage>
</organism>
<dbReference type="EMBL" id="MU001634">
    <property type="protein sequence ID" value="KAF2484670.1"/>
    <property type="molecule type" value="Genomic_DNA"/>
</dbReference>
<dbReference type="GO" id="GO:0005634">
    <property type="term" value="C:nucleus"/>
    <property type="evidence" value="ECO:0007669"/>
    <property type="project" value="UniProtKB-SubCell"/>
</dbReference>
<evidence type="ECO:0000256" key="4">
    <source>
        <dbReference type="ARBA" id="ARBA00023242"/>
    </source>
</evidence>
<protein>
    <recommendedName>
        <fullName evidence="7">HSF-type DNA-binding domain-containing protein</fullName>
    </recommendedName>
</protein>
<dbReference type="SMART" id="SM00415">
    <property type="entry name" value="HSF"/>
    <property type="match status" value="1"/>
</dbReference>
<dbReference type="InterPro" id="IPR036390">
    <property type="entry name" value="WH_DNA-bd_sf"/>
</dbReference>
<dbReference type="InterPro" id="IPR000232">
    <property type="entry name" value="HSF_DNA-bd"/>
</dbReference>
<feature type="compositionally biased region" description="Low complexity" evidence="6">
    <location>
        <begin position="732"/>
        <end position="747"/>
    </location>
</feature>
<comment type="similarity">
    <text evidence="2 5">Belongs to the HSF family.</text>
</comment>
<keyword evidence="9" id="KW-1185">Reference proteome</keyword>
<sequence length="760" mass="82343">MQNTTNNRKRPAPGTSPLIQQQNMVSQPYQPIQQLPDTTDFTNFDFSNPMPTGLEDPNSAFNVNNNFNYALNNAQPPIYGGNNIAQPVSSTELVRRSQNQQLAPQTRVQPDQWNGLGNTNAQVQNADQVDDEDEQELDRRVALAKKDAQGKRKNILPFVQKLSSFLDNNNTDLIRWSDDGRSFIVLDEDEFARTLIPEVFKHNNYASFVRQLNMYGFHKTVNITDGSLRQSEKARKGVKPPSMYSHPFFRRNRPDLLWLVQKPAGGAKGAKRKRDGGDDSDEGRSHSPLPESGPLASGANSANQDVAQLPRNELVAVRRELQNLQTQQKFISQMITQLREQNDQFYRQATAFQALHDRHENSINAILTFLATFYRQGLEGHGAANLVNMFTNPPGSQQQHGSVVEEFHDNTPTPANSQQVQRFVKKPPLLLPGPAAPNTNPGSAGTEASSANPSQSPPNDASNTGAASNATQADSAKPPQTPVIKNEAQTPNQEQMMNLINNVNASTSQASTPNTSSAAPAVDMNSIVDRIKQNNSPLTAQQRDDMVNSVLGNNNNNSSSSSNTNAVTSYKNATDSAEQWKEQIDQSHHALDYLQQLQRQQDEKVQELNRRLQPLSPTGTIPGLHNFTGNGGEQQDFFDGVNIGAPGDYDPAAFINFDEPQPWELGSQAGGEGDAGNFDFDFDAAGNAGGDDWAAGLGGDMFGSAAGDEGAGDGDGSGKDGNADGARVESLSGSEAASPAAPAASGGEETGHASKRTRRS</sequence>
<dbReference type="PANTHER" id="PTHR10015:SF427">
    <property type="entry name" value="HEAT SHOCK FACTOR PROTEIN"/>
    <property type="match status" value="1"/>
</dbReference>
<dbReference type="SUPFAM" id="SSF46785">
    <property type="entry name" value="Winged helix' DNA-binding domain"/>
    <property type="match status" value="1"/>
</dbReference>
<accession>A0A6A6PX36</accession>
<dbReference type="InterPro" id="IPR036388">
    <property type="entry name" value="WH-like_DNA-bd_sf"/>
</dbReference>
<dbReference type="PANTHER" id="PTHR10015">
    <property type="entry name" value="HEAT SHOCK TRANSCRIPTION FACTOR"/>
    <property type="match status" value="1"/>
</dbReference>
<dbReference type="Gene3D" id="1.10.10.10">
    <property type="entry name" value="Winged helix-like DNA-binding domain superfamily/Winged helix DNA-binding domain"/>
    <property type="match status" value="1"/>
</dbReference>
<dbReference type="RefSeq" id="XP_033591239.1">
    <property type="nucleotide sequence ID" value="XM_033737025.1"/>
</dbReference>
<dbReference type="GO" id="GO:0003700">
    <property type="term" value="F:DNA-binding transcription factor activity"/>
    <property type="evidence" value="ECO:0007669"/>
    <property type="project" value="InterPro"/>
</dbReference>
<evidence type="ECO:0000256" key="3">
    <source>
        <dbReference type="ARBA" id="ARBA00023125"/>
    </source>
</evidence>
<name>A0A6A6PX36_9PEZI</name>
<dbReference type="Pfam" id="PF00447">
    <property type="entry name" value="HSF_DNA-bind"/>
    <property type="match status" value="1"/>
</dbReference>
<gene>
    <name evidence="8" type="ORF">BDY17DRAFT_323506</name>
</gene>
<reference evidence="8" key="1">
    <citation type="journal article" date="2020" name="Stud. Mycol.">
        <title>101 Dothideomycetes genomes: a test case for predicting lifestyles and emergence of pathogens.</title>
        <authorList>
            <person name="Haridas S."/>
            <person name="Albert R."/>
            <person name="Binder M."/>
            <person name="Bloem J."/>
            <person name="Labutti K."/>
            <person name="Salamov A."/>
            <person name="Andreopoulos B."/>
            <person name="Baker S."/>
            <person name="Barry K."/>
            <person name="Bills G."/>
            <person name="Bluhm B."/>
            <person name="Cannon C."/>
            <person name="Castanera R."/>
            <person name="Culley D."/>
            <person name="Daum C."/>
            <person name="Ezra D."/>
            <person name="Gonzalez J."/>
            <person name="Henrissat B."/>
            <person name="Kuo A."/>
            <person name="Liang C."/>
            <person name="Lipzen A."/>
            <person name="Lutzoni F."/>
            <person name="Magnuson J."/>
            <person name="Mondo S."/>
            <person name="Nolan M."/>
            <person name="Ohm R."/>
            <person name="Pangilinan J."/>
            <person name="Park H.-J."/>
            <person name="Ramirez L."/>
            <person name="Alfaro M."/>
            <person name="Sun H."/>
            <person name="Tritt A."/>
            <person name="Yoshinaga Y."/>
            <person name="Zwiers L.-H."/>
            <person name="Turgeon B."/>
            <person name="Goodwin S."/>
            <person name="Spatafora J."/>
            <person name="Crous P."/>
            <person name="Grigoriev I."/>
        </authorList>
    </citation>
    <scope>NUCLEOTIDE SEQUENCE</scope>
    <source>
        <strain evidence="8">CBS 113389</strain>
    </source>
</reference>
<keyword evidence="3" id="KW-0238">DNA-binding</keyword>
<feature type="region of interest" description="Disordered" evidence="6">
    <location>
        <begin position="228"/>
        <end position="247"/>
    </location>
</feature>
<dbReference type="Proteomes" id="UP000799767">
    <property type="component" value="Unassembled WGS sequence"/>
</dbReference>
<feature type="region of interest" description="Disordered" evidence="6">
    <location>
        <begin position="696"/>
        <end position="760"/>
    </location>
</feature>
<evidence type="ECO:0000256" key="5">
    <source>
        <dbReference type="RuleBase" id="RU004020"/>
    </source>
</evidence>
<dbReference type="AlphaFoldDB" id="A0A6A6PX36"/>
<dbReference type="GO" id="GO:0043565">
    <property type="term" value="F:sequence-specific DNA binding"/>
    <property type="evidence" value="ECO:0007669"/>
    <property type="project" value="InterPro"/>
</dbReference>
<feature type="region of interest" description="Disordered" evidence="6">
    <location>
        <begin position="662"/>
        <end position="683"/>
    </location>
</feature>
<dbReference type="GeneID" id="54478027"/>
<feature type="region of interest" description="Disordered" evidence="6">
    <location>
        <begin position="97"/>
        <end position="119"/>
    </location>
</feature>
<evidence type="ECO:0000259" key="7">
    <source>
        <dbReference type="SMART" id="SM00415"/>
    </source>
</evidence>
<evidence type="ECO:0000256" key="6">
    <source>
        <dbReference type="SAM" id="MobiDB-lite"/>
    </source>
</evidence>
<dbReference type="OrthoDB" id="60033at2759"/>
<evidence type="ECO:0000256" key="2">
    <source>
        <dbReference type="ARBA" id="ARBA00006403"/>
    </source>
</evidence>
<feature type="domain" description="HSF-type DNA-binding" evidence="7">
    <location>
        <begin position="154"/>
        <end position="263"/>
    </location>
</feature>
<dbReference type="PRINTS" id="PR00056">
    <property type="entry name" value="HSFDOMAIN"/>
</dbReference>
<keyword evidence="4" id="KW-0539">Nucleus</keyword>